<comment type="caution">
    <text evidence="2">The sequence shown here is derived from an EMBL/GenBank/DDBJ whole genome shotgun (WGS) entry which is preliminary data.</text>
</comment>
<accession>A0A317WK30</accession>
<dbReference type="GeneID" id="37065034"/>
<evidence type="ECO:0000256" key="1">
    <source>
        <dbReference type="SAM" id="SignalP"/>
    </source>
</evidence>
<dbReference type="VEuPathDB" id="FungiDB:BO70DRAFT_360521"/>
<evidence type="ECO:0000313" key="3">
    <source>
        <dbReference type="Proteomes" id="UP000247233"/>
    </source>
</evidence>
<protein>
    <recommendedName>
        <fullName evidence="4">AA1-like domain-containing protein</fullName>
    </recommendedName>
</protein>
<dbReference type="Gene3D" id="2.40.350.20">
    <property type="match status" value="1"/>
</dbReference>
<organism evidence="2 3">
    <name type="scientific">Aspergillus heteromorphus CBS 117.55</name>
    <dbReference type="NCBI Taxonomy" id="1448321"/>
    <lineage>
        <taxon>Eukaryota</taxon>
        <taxon>Fungi</taxon>
        <taxon>Dikarya</taxon>
        <taxon>Ascomycota</taxon>
        <taxon>Pezizomycotina</taxon>
        <taxon>Eurotiomycetes</taxon>
        <taxon>Eurotiomycetidae</taxon>
        <taxon>Eurotiales</taxon>
        <taxon>Aspergillaceae</taxon>
        <taxon>Aspergillus</taxon>
        <taxon>Aspergillus subgen. Circumdati</taxon>
    </lineage>
</organism>
<proteinExistence type="predicted"/>
<dbReference type="RefSeq" id="XP_025401046.1">
    <property type="nucleotide sequence ID" value="XM_025542797.1"/>
</dbReference>
<reference evidence="2 3" key="1">
    <citation type="submission" date="2016-12" db="EMBL/GenBank/DDBJ databases">
        <title>The genomes of Aspergillus section Nigri reveals drivers in fungal speciation.</title>
        <authorList>
            <consortium name="DOE Joint Genome Institute"/>
            <person name="Vesth T.C."/>
            <person name="Nybo J."/>
            <person name="Theobald S."/>
            <person name="Brandl J."/>
            <person name="Frisvad J.C."/>
            <person name="Nielsen K.F."/>
            <person name="Lyhne E.K."/>
            <person name="Kogle M.E."/>
            <person name="Kuo A."/>
            <person name="Riley R."/>
            <person name="Clum A."/>
            <person name="Nolan M."/>
            <person name="Lipzen A."/>
            <person name="Salamov A."/>
            <person name="Henrissat B."/>
            <person name="Wiebenga A."/>
            <person name="De Vries R.P."/>
            <person name="Grigoriev I.V."/>
            <person name="Mortensen U.H."/>
            <person name="Andersen M.R."/>
            <person name="Baker S.E."/>
        </authorList>
    </citation>
    <scope>NUCLEOTIDE SEQUENCE [LARGE SCALE GENOMIC DNA]</scope>
    <source>
        <strain evidence="2 3">CBS 117.55</strain>
    </source>
</reference>
<feature type="signal peptide" evidence="1">
    <location>
        <begin position="1"/>
        <end position="20"/>
    </location>
</feature>
<evidence type="ECO:0000313" key="2">
    <source>
        <dbReference type="EMBL" id="PWY86814.1"/>
    </source>
</evidence>
<dbReference type="AlphaFoldDB" id="A0A317WK30"/>
<dbReference type="Proteomes" id="UP000247233">
    <property type="component" value="Unassembled WGS sequence"/>
</dbReference>
<keyword evidence="3" id="KW-1185">Reference proteome</keyword>
<gene>
    <name evidence="2" type="ORF">BO70DRAFT_360521</name>
</gene>
<dbReference type="OrthoDB" id="4476971at2759"/>
<dbReference type="EMBL" id="MSFL01000007">
    <property type="protein sequence ID" value="PWY86814.1"/>
    <property type="molecule type" value="Genomic_DNA"/>
</dbReference>
<sequence>MKLTTTITTLLLAAATTTLALPTAQPNAYARALKPFQITGLTAKILSDIDYASLTLNLVDQNANNTATSCTWWWHTDKEVLTTNVWKCENTNYGLQFPDGMKSNIDDFTLRVETTSSATVQEAGEVKLDASASGSNWVCQQNPTENVKEQCTYNGELDIPV</sequence>
<keyword evidence="1" id="KW-0732">Signal</keyword>
<name>A0A317WK30_9EURO</name>
<evidence type="ECO:0008006" key="4">
    <source>
        <dbReference type="Google" id="ProtNLM"/>
    </source>
</evidence>
<feature type="chain" id="PRO_5016290444" description="AA1-like domain-containing protein" evidence="1">
    <location>
        <begin position="21"/>
        <end position="161"/>
    </location>
</feature>